<keyword evidence="6" id="KW-0472">Membrane</keyword>
<dbReference type="PANTHER" id="PTHR32089">
    <property type="entry name" value="METHYL-ACCEPTING CHEMOTAXIS PROTEIN MCPB"/>
    <property type="match status" value="1"/>
</dbReference>
<dbReference type="SUPFAM" id="SSF58104">
    <property type="entry name" value="Methyl-accepting chemotaxis protein (MCP) signaling domain"/>
    <property type="match status" value="1"/>
</dbReference>
<dbReference type="PRINTS" id="PR00260">
    <property type="entry name" value="CHEMTRNSDUCR"/>
</dbReference>
<organism evidence="9 10">
    <name type="scientific">Krasilnikovia cinnamomea</name>
    <dbReference type="NCBI Taxonomy" id="349313"/>
    <lineage>
        <taxon>Bacteria</taxon>
        <taxon>Bacillati</taxon>
        <taxon>Actinomycetota</taxon>
        <taxon>Actinomycetes</taxon>
        <taxon>Micromonosporales</taxon>
        <taxon>Micromonosporaceae</taxon>
        <taxon>Krasilnikovia</taxon>
    </lineage>
</organism>
<dbReference type="InterPro" id="IPR024478">
    <property type="entry name" value="HlyB_4HB_MCP"/>
</dbReference>
<dbReference type="Pfam" id="PF00015">
    <property type="entry name" value="MCPsignal"/>
    <property type="match status" value="1"/>
</dbReference>
<dbReference type="PROSITE" id="PS50885">
    <property type="entry name" value="HAMP"/>
    <property type="match status" value="1"/>
</dbReference>
<dbReference type="Pfam" id="PF12729">
    <property type="entry name" value="4HB_MCP_1"/>
    <property type="match status" value="1"/>
</dbReference>
<dbReference type="Pfam" id="PF00672">
    <property type="entry name" value="HAMP"/>
    <property type="match status" value="1"/>
</dbReference>
<feature type="transmembrane region" description="Helical" evidence="6">
    <location>
        <begin position="24"/>
        <end position="44"/>
    </location>
</feature>
<evidence type="ECO:0000313" key="9">
    <source>
        <dbReference type="EMBL" id="RZU49090.1"/>
    </source>
</evidence>
<dbReference type="Proteomes" id="UP000292564">
    <property type="component" value="Unassembled WGS sequence"/>
</dbReference>
<dbReference type="InterPro" id="IPR004089">
    <property type="entry name" value="MCPsignal_dom"/>
</dbReference>
<dbReference type="GO" id="GO:0016020">
    <property type="term" value="C:membrane"/>
    <property type="evidence" value="ECO:0007669"/>
    <property type="project" value="InterPro"/>
</dbReference>
<evidence type="ECO:0000313" key="10">
    <source>
        <dbReference type="Proteomes" id="UP000292564"/>
    </source>
</evidence>
<evidence type="ECO:0000256" key="6">
    <source>
        <dbReference type="SAM" id="Phobius"/>
    </source>
</evidence>
<dbReference type="RefSeq" id="WP_130508225.1">
    <property type="nucleotide sequence ID" value="NZ_SHKY01000001.1"/>
</dbReference>
<evidence type="ECO:0000259" key="8">
    <source>
        <dbReference type="PROSITE" id="PS50885"/>
    </source>
</evidence>
<dbReference type="EMBL" id="SHKY01000001">
    <property type="protein sequence ID" value="RZU49090.1"/>
    <property type="molecule type" value="Genomic_DNA"/>
</dbReference>
<dbReference type="PROSITE" id="PS50111">
    <property type="entry name" value="CHEMOTAXIS_TRANSDUC_2"/>
    <property type="match status" value="1"/>
</dbReference>
<evidence type="ECO:0000256" key="5">
    <source>
        <dbReference type="PROSITE-ProRule" id="PRU00284"/>
    </source>
</evidence>
<dbReference type="SMART" id="SM00304">
    <property type="entry name" value="HAMP"/>
    <property type="match status" value="1"/>
</dbReference>
<feature type="domain" description="Methyl-accepting transducer" evidence="7">
    <location>
        <begin position="279"/>
        <end position="522"/>
    </location>
</feature>
<keyword evidence="3 5" id="KW-0807">Transducer</keyword>
<dbReference type="AlphaFoldDB" id="A0A4Q7ZEF1"/>
<keyword evidence="1 6" id="KW-0812">Transmembrane</keyword>
<dbReference type="InterPro" id="IPR003660">
    <property type="entry name" value="HAMP_dom"/>
</dbReference>
<dbReference type="GO" id="GO:0006935">
    <property type="term" value="P:chemotaxis"/>
    <property type="evidence" value="ECO:0007669"/>
    <property type="project" value="InterPro"/>
</dbReference>
<gene>
    <name evidence="9" type="ORF">EV385_0825</name>
</gene>
<dbReference type="PANTHER" id="PTHR32089:SF112">
    <property type="entry name" value="LYSOZYME-LIKE PROTEIN-RELATED"/>
    <property type="match status" value="1"/>
</dbReference>
<dbReference type="InterPro" id="IPR004090">
    <property type="entry name" value="Chemotax_Me-accpt_rcpt"/>
</dbReference>
<evidence type="ECO:0000256" key="3">
    <source>
        <dbReference type="ARBA" id="ARBA00023224"/>
    </source>
</evidence>
<sequence>MTSHAFKAGGATRWIRNLPMYTKILLIVTVLSLVGAGVGAFAIVQMAGLSRTADGLYTGSVVPTQQLDQIAVDISATRTAVFNHGLTSSPSAKTRYEQEIKKIDAAFDRDVAAYRKVTVNPRHLDRLVAAWQEYRTVRDKQFVPASRRLAAPDVEQIGDNVLAPAAATATAYLTDLIAGESAQASADAAHARSRYATARTVTISVLVVGLGLAAIFGVLVARGLVTRVRRLSQVIRALADGDLTRTADVDSRDEVGLMGAELDRATQTLRATIAQISGSSQSLAGTAEQMAAISAQMASNAGHTSSRAEQVSAAAVEVSTNVDTVAVAAEEMTASIREIAGSATDAAGIARDAVQVAKAANTTMAKLGVSSSEVGDIVKVITSIAEQTNLLALNATIEAARAGEAGKGFAVVASEVKDLAQETAKATEEISSRIQAIQTDTGAAVSAIGEIADVIERINTYSDTIASAVEEQTATTSEIGRNVAGAAAGAAAITETITGVAGDAQSTTSGAGEANRTAEELSRLAGDLNRLVEQFRV</sequence>
<comment type="similarity">
    <text evidence="4">Belongs to the methyl-accepting chemotaxis (MCP) protein family.</text>
</comment>
<evidence type="ECO:0000259" key="7">
    <source>
        <dbReference type="PROSITE" id="PS50111"/>
    </source>
</evidence>
<dbReference type="Gene3D" id="1.10.287.950">
    <property type="entry name" value="Methyl-accepting chemotaxis protein"/>
    <property type="match status" value="1"/>
</dbReference>
<dbReference type="GO" id="GO:0004888">
    <property type="term" value="F:transmembrane signaling receptor activity"/>
    <property type="evidence" value="ECO:0007669"/>
    <property type="project" value="InterPro"/>
</dbReference>
<accession>A0A4Q7ZEF1</accession>
<keyword evidence="2 6" id="KW-1133">Transmembrane helix</keyword>
<evidence type="ECO:0000256" key="2">
    <source>
        <dbReference type="ARBA" id="ARBA00022989"/>
    </source>
</evidence>
<evidence type="ECO:0000256" key="4">
    <source>
        <dbReference type="ARBA" id="ARBA00029447"/>
    </source>
</evidence>
<name>A0A4Q7ZEF1_9ACTN</name>
<dbReference type="SMART" id="SM00283">
    <property type="entry name" value="MA"/>
    <property type="match status" value="1"/>
</dbReference>
<dbReference type="GO" id="GO:0007165">
    <property type="term" value="P:signal transduction"/>
    <property type="evidence" value="ECO:0007669"/>
    <property type="project" value="UniProtKB-KW"/>
</dbReference>
<feature type="transmembrane region" description="Helical" evidence="6">
    <location>
        <begin position="201"/>
        <end position="225"/>
    </location>
</feature>
<dbReference type="OrthoDB" id="1115140at2"/>
<proteinExistence type="inferred from homology"/>
<evidence type="ECO:0000256" key="1">
    <source>
        <dbReference type="ARBA" id="ARBA00022692"/>
    </source>
</evidence>
<feature type="domain" description="HAMP" evidence="8">
    <location>
        <begin position="222"/>
        <end position="274"/>
    </location>
</feature>
<protein>
    <submittedName>
        <fullName evidence="9">Methyl-accepting chemotaxis protein</fullName>
    </submittedName>
</protein>
<comment type="caution">
    <text evidence="9">The sequence shown here is derived from an EMBL/GenBank/DDBJ whole genome shotgun (WGS) entry which is preliminary data.</text>
</comment>
<reference evidence="9 10" key="1">
    <citation type="submission" date="2019-02" db="EMBL/GenBank/DDBJ databases">
        <title>Sequencing the genomes of 1000 actinobacteria strains.</title>
        <authorList>
            <person name="Klenk H.-P."/>
        </authorList>
    </citation>
    <scope>NUCLEOTIDE SEQUENCE [LARGE SCALE GENOMIC DNA]</scope>
    <source>
        <strain evidence="9 10">DSM 45162</strain>
    </source>
</reference>
<keyword evidence="10" id="KW-1185">Reference proteome</keyword>
<dbReference type="CDD" id="cd06225">
    <property type="entry name" value="HAMP"/>
    <property type="match status" value="1"/>
</dbReference>